<feature type="compositionally biased region" description="Low complexity" evidence="1">
    <location>
        <begin position="201"/>
        <end position="214"/>
    </location>
</feature>
<reference evidence="2 3" key="1">
    <citation type="journal article" date="2023" name="G3 (Bethesda)">
        <title>A chromosome-level genome assembly of Zasmidium syzygii isolated from banana leaves.</title>
        <authorList>
            <person name="van Westerhoven A.C."/>
            <person name="Mehrabi R."/>
            <person name="Talebi R."/>
            <person name="Steentjes M.B.F."/>
            <person name="Corcolon B."/>
            <person name="Chong P.A."/>
            <person name="Kema G.H.J."/>
            <person name="Seidl M.F."/>
        </authorList>
    </citation>
    <scope>NUCLEOTIDE SEQUENCE [LARGE SCALE GENOMIC DNA]</scope>
    <source>
        <strain evidence="2 3">P124</strain>
    </source>
</reference>
<dbReference type="EMBL" id="JAXOVC010000006">
    <property type="protein sequence ID" value="KAK4500659.1"/>
    <property type="molecule type" value="Genomic_DNA"/>
</dbReference>
<name>A0ABR0EGM1_ZASCE</name>
<evidence type="ECO:0000313" key="3">
    <source>
        <dbReference type="Proteomes" id="UP001305779"/>
    </source>
</evidence>
<keyword evidence="3" id="KW-1185">Reference proteome</keyword>
<protein>
    <submittedName>
        <fullName evidence="2">Uncharacterized protein</fullName>
    </submittedName>
</protein>
<organism evidence="2 3">
    <name type="scientific">Zasmidium cellare</name>
    <name type="common">Wine cellar mold</name>
    <name type="synonym">Racodium cellare</name>
    <dbReference type="NCBI Taxonomy" id="395010"/>
    <lineage>
        <taxon>Eukaryota</taxon>
        <taxon>Fungi</taxon>
        <taxon>Dikarya</taxon>
        <taxon>Ascomycota</taxon>
        <taxon>Pezizomycotina</taxon>
        <taxon>Dothideomycetes</taxon>
        <taxon>Dothideomycetidae</taxon>
        <taxon>Mycosphaerellales</taxon>
        <taxon>Mycosphaerellaceae</taxon>
        <taxon>Zasmidium</taxon>
    </lineage>
</organism>
<feature type="compositionally biased region" description="Polar residues" evidence="1">
    <location>
        <begin position="51"/>
        <end position="73"/>
    </location>
</feature>
<gene>
    <name evidence="2" type="ORF">PRZ48_008848</name>
</gene>
<feature type="compositionally biased region" description="Low complexity" evidence="1">
    <location>
        <begin position="146"/>
        <end position="177"/>
    </location>
</feature>
<dbReference type="Proteomes" id="UP001305779">
    <property type="component" value="Unassembled WGS sequence"/>
</dbReference>
<accession>A0ABR0EGM1</accession>
<feature type="compositionally biased region" description="Basic and acidic residues" evidence="1">
    <location>
        <begin position="223"/>
        <end position="235"/>
    </location>
</feature>
<feature type="compositionally biased region" description="Basic and acidic residues" evidence="1">
    <location>
        <begin position="98"/>
        <end position="109"/>
    </location>
</feature>
<comment type="caution">
    <text evidence="2">The sequence shown here is derived from an EMBL/GenBank/DDBJ whole genome shotgun (WGS) entry which is preliminary data.</text>
</comment>
<evidence type="ECO:0000256" key="1">
    <source>
        <dbReference type="SAM" id="MobiDB-lite"/>
    </source>
</evidence>
<proteinExistence type="predicted"/>
<evidence type="ECO:0000313" key="2">
    <source>
        <dbReference type="EMBL" id="KAK4500659.1"/>
    </source>
</evidence>
<feature type="compositionally biased region" description="Polar residues" evidence="1">
    <location>
        <begin position="33"/>
        <end position="43"/>
    </location>
</feature>
<feature type="region of interest" description="Disordered" evidence="1">
    <location>
        <begin position="1"/>
        <end position="243"/>
    </location>
</feature>
<sequence length="243" mass="25591">MPFGIGKKDKGAKKGSSSNQDAGQQGEYVSPYPQLQSGRSQYVSPYPPLPSNRSTTSPGQVSRTNSGLSSGQRLPSPVRIFAPAPPVDTNQPPSIPVRDADGWAKRDPWGRPVTVPPREGDNAPGGGGVNIADIHSSKAMQDRRATAAAAAQASTAAGAQQRPPAADPASSPGSQQPTRPAYPVRTRSDTERSLYATAGPTSSSAGTYAGYGSSLGQNEEEDLYGHSDDERDGGDHRRRRRQR</sequence>